<dbReference type="EMBL" id="JAWDJR010000004">
    <property type="protein sequence ID" value="KAK9976555.1"/>
    <property type="molecule type" value="Genomic_DNA"/>
</dbReference>
<evidence type="ECO:0000313" key="1">
    <source>
        <dbReference type="EMBL" id="KAK9976555.1"/>
    </source>
</evidence>
<dbReference type="AlphaFoldDB" id="A0AAW2AVA3"/>
<protein>
    <recommendedName>
        <fullName evidence="3">Retrotransposon gag domain-containing protein</fullName>
    </recommendedName>
</protein>
<organism evidence="1 2">
    <name type="scientific">Culter alburnus</name>
    <name type="common">Topmouth culter</name>
    <dbReference type="NCBI Taxonomy" id="194366"/>
    <lineage>
        <taxon>Eukaryota</taxon>
        <taxon>Metazoa</taxon>
        <taxon>Chordata</taxon>
        <taxon>Craniata</taxon>
        <taxon>Vertebrata</taxon>
        <taxon>Euteleostomi</taxon>
        <taxon>Actinopterygii</taxon>
        <taxon>Neopterygii</taxon>
        <taxon>Teleostei</taxon>
        <taxon>Ostariophysi</taxon>
        <taxon>Cypriniformes</taxon>
        <taxon>Xenocyprididae</taxon>
        <taxon>Xenocypridinae</taxon>
        <taxon>Culter</taxon>
    </lineage>
</organism>
<keyword evidence="2" id="KW-1185">Reference proteome</keyword>
<name>A0AAW2AVA3_CULAL</name>
<feature type="non-terminal residue" evidence="1">
    <location>
        <position position="264"/>
    </location>
</feature>
<reference evidence="1 2" key="1">
    <citation type="submission" date="2024-05" db="EMBL/GenBank/DDBJ databases">
        <title>A high-quality chromosomal-level genome assembly of Topmouth culter (Culter alburnus).</title>
        <authorList>
            <person name="Zhao H."/>
        </authorList>
    </citation>
    <scope>NUCLEOTIDE SEQUENCE [LARGE SCALE GENOMIC DNA]</scope>
    <source>
        <strain evidence="1">CATC2023</strain>
        <tissue evidence="1">Muscle</tissue>
    </source>
</reference>
<sequence>MDKDVNAVEVCGVRQKAQSRVKGVDAVTSVTPILQLQAVSTTIGPEDIERIAENLPSVHRKFSEFRTELSRKMKLYDMSLAEVTQLMSQILKESEFNDFESAVNNSEFQHSRKGELREGVLRVLQNLVGPKVDWSKITSCVQKKDETVSEYTERFCQSAAAYSGIVDTPEKVLEDNGPLVRMWFDGLSSEYRNALPFLDLTWSNGTLQNNLDRLAIWERDSDVKTRVKIAAASFKVNTENRQKRKCPKREGTCHYCGKPGHWMK</sequence>
<comment type="caution">
    <text evidence="1">The sequence shown here is derived from an EMBL/GenBank/DDBJ whole genome shotgun (WGS) entry which is preliminary data.</text>
</comment>
<proteinExistence type="predicted"/>
<gene>
    <name evidence="1" type="ORF">ABG768_021760</name>
</gene>
<dbReference type="Proteomes" id="UP001479290">
    <property type="component" value="Unassembled WGS sequence"/>
</dbReference>
<evidence type="ECO:0008006" key="3">
    <source>
        <dbReference type="Google" id="ProtNLM"/>
    </source>
</evidence>
<evidence type="ECO:0000313" key="2">
    <source>
        <dbReference type="Proteomes" id="UP001479290"/>
    </source>
</evidence>
<accession>A0AAW2AVA3</accession>